<evidence type="ECO:0000256" key="4">
    <source>
        <dbReference type="ARBA" id="ARBA00022771"/>
    </source>
</evidence>
<evidence type="ECO:0000256" key="2">
    <source>
        <dbReference type="ARBA" id="ARBA00022723"/>
    </source>
</evidence>
<organism evidence="9 10">
    <name type="scientific">Ramphastos sulfuratus</name>
    <dbReference type="NCBI Taxonomy" id="322582"/>
    <lineage>
        <taxon>Eukaryota</taxon>
        <taxon>Metazoa</taxon>
        <taxon>Chordata</taxon>
        <taxon>Craniata</taxon>
        <taxon>Vertebrata</taxon>
        <taxon>Euteleostomi</taxon>
        <taxon>Archelosauria</taxon>
        <taxon>Archosauria</taxon>
        <taxon>Dinosauria</taxon>
        <taxon>Saurischia</taxon>
        <taxon>Theropoda</taxon>
        <taxon>Coelurosauria</taxon>
        <taxon>Aves</taxon>
        <taxon>Neognathae</taxon>
        <taxon>Neoaves</taxon>
        <taxon>Telluraves</taxon>
        <taxon>Coraciimorphae</taxon>
        <taxon>Piciformes</taxon>
        <taxon>Ramphastidae</taxon>
        <taxon>Ramphastos</taxon>
    </lineage>
</organism>
<sequence length="55" mass="6201">CSDCSKSFTSSSDLSSHRRLIHAGERPYKCEECGKSFTISSPLSYHRRIHTGEKP</sequence>
<dbReference type="GO" id="GO:0000981">
    <property type="term" value="F:DNA-binding transcription factor activity, RNA polymerase II-specific"/>
    <property type="evidence" value="ECO:0007669"/>
    <property type="project" value="TreeGrafter"/>
</dbReference>
<keyword evidence="3" id="KW-0677">Repeat</keyword>
<evidence type="ECO:0000256" key="5">
    <source>
        <dbReference type="ARBA" id="ARBA00022833"/>
    </source>
</evidence>
<feature type="non-terminal residue" evidence="9">
    <location>
        <position position="55"/>
    </location>
</feature>
<keyword evidence="5" id="KW-0862">Zinc</keyword>
<feature type="domain" description="C2H2-type" evidence="8">
    <location>
        <begin position="28"/>
        <end position="55"/>
    </location>
</feature>
<reference evidence="9" key="1">
    <citation type="submission" date="2019-09" db="EMBL/GenBank/DDBJ databases">
        <title>Bird 10,000 Genomes (B10K) Project - Family phase.</title>
        <authorList>
            <person name="Zhang G."/>
        </authorList>
    </citation>
    <scope>NUCLEOTIDE SEQUENCE</scope>
    <source>
        <strain evidence="9">B10K-DU-001-30</strain>
        <tissue evidence="9">Muscle</tissue>
    </source>
</reference>
<protein>
    <submittedName>
        <fullName evidence="9">ZN724 protein</fullName>
    </submittedName>
</protein>
<comment type="caution">
    <text evidence="9">The sequence shown here is derived from an EMBL/GenBank/DDBJ whole genome shotgun (WGS) entry which is preliminary data.</text>
</comment>
<dbReference type="EMBL" id="WBNM01015975">
    <property type="protein sequence ID" value="NXP74292.1"/>
    <property type="molecule type" value="Genomic_DNA"/>
</dbReference>
<evidence type="ECO:0000256" key="6">
    <source>
        <dbReference type="ARBA" id="ARBA00023242"/>
    </source>
</evidence>
<dbReference type="GO" id="GO:0008270">
    <property type="term" value="F:zinc ion binding"/>
    <property type="evidence" value="ECO:0007669"/>
    <property type="project" value="UniProtKB-KW"/>
</dbReference>
<dbReference type="InterPro" id="IPR013087">
    <property type="entry name" value="Znf_C2H2_type"/>
</dbReference>
<dbReference type="FunFam" id="3.30.160.60:FF:001345">
    <property type="entry name" value="zinc finger protein 646"/>
    <property type="match status" value="1"/>
</dbReference>
<dbReference type="Gene3D" id="3.30.160.60">
    <property type="entry name" value="Classic Zinc Finger"/>
    <property type="match status" value="2"/>
</dbReference>
<feature type="non-terminal residue" evidence="9">
    <location>
        <position position="1"/>
    </location>
</feature>
<evidence type="ECO:0000256" key="7">
    <source>
        <dbReference type="PROSITE-ProRule" id="PRU00042"/>
    </source>
</evidence>
<dbReference type="SUPFAM" id="SSF57667">
    <property type="entry name" value="beta-beta-alpha zinc fingers"/>
    <property type="match status" value="1"/>
</dbReference>
<dbReference type="PANTHER" id="PTHR23226">
    <property type="entry name" value="ZINC FINGER AND SCAN DOMAIN-CONTAINING"/>
    <property type="match status" value="1"/>
</dbReference>
<evidence type="ECO:0000313" key="9">
    <source>
        <dbReference type="EMBL" id="NXP74292.1"/>
    </source>
</evidence>
<accession>A0A852BZJ8</accession>
<feature type="domain" description="C2H2-type" evidence="8">
    <location>
        <begin position="1"/>
        <end position="27"/>
    </location>
</feature>
<comment type="subcellular location">
    <subcellularLocation>
        <location evidence="1">Nucleus</location>
    </subcellularLocation>
</comment>
<dbReference type="GO" id="GO:0005634">
    <property type="term" value="C:nucleus"/>
    <property type="evidence" value="ECO:0007669"/>
    <property type="project" value="UniProtKB-SubCell"/>
</dbReference>
<evidence type="ECO:0000256" key="1">
    <source>
        <dbReference type="ARBA" id="ARBA00004123"/>
    </source>
</evidence>
<dbReference type="PROSITE" id="PS00028">
    <property type="entry name" value="ZINC_FINGER_C2H2_1"/>
    <property type="match status" value="2"/>
</dbReference>
<gene>
    <name evidence="9" type="primary">Znf724</name>
    <name evidence="9" type="ORF">RAMSUL_R00001</name>
</gene>
<dbReference type="Pfam" id="PF00096">
    <property type="entry name" value="zf-C2H2"/>
    <property type="match status" value="2"/>
</dbReference>
<keyword evidence="2" id="KW-0479">Metal-binding</keyword>
<evidence type="ECO:0000313" key="10">
    <source>
        <dbReference type="Proteomes" id="UP000611227"/>
    </source>
</evidence>
<evidence type="ECO:0000256" key="3">
    <source>
        <dbReference type="ARBA" id="ARBA00022737"/>
    </source>
</evidence>
<name>A0A852BZJ8_9PICI</name>
<evidence type="ECO:0000259" key="8">
    <source>
        <dbReference type="PROSITE" id="PS50157"/>
    </source>
</evidence>
<dbReference type="Proteomes" id="UP000611227">
    <property type="component" value="Unassembled WGS sequence"/>
</dbReference>
<dbReference type="SMART" id="SM00355">
    <property type="entry name" value="ZnF_C2H2"/>
    <property type="match status" value="2"/>
</dbReference>
<keyword evidence="6" id="KW-0539">Nucleus</keyword>
<dbReference type="PANTHER" id="PTHR23226:SF416">
    <property type="entry name" value="FI01424P"/>
    <property type="match status" value="1"/>
</dbReference>
<dbReference type="PROSITE" id="PS50157">
    <property type="entry name" value="ZINC_FINGER_C2H2_2"/>
    <property type="match status" value="2"/>
</dbReference>
<proteinExistence type="predicted"/>
<dbReference type="InterPro" id="IPR036236">
    <property type="entry name" value="Znf_C2H2_sf"/>
</dbReference>
<dbReference type="GO" id="GO:0000978">
    <property type="term" value="F:RNA polymerase II cis-regulatory region sequence-specific DNA binding"/>
    <property type="evidence" value="ECO:0007669"/>
    <property type="project" value="TreeGrafter"/>
</dbReference>
<keyword evidence="10" id="KW-1185">Reference proteome</keyword>
<dbReference type="AlphaFoldDB" id="A0A852BZJ8"/>
<keyword evidence="4 7" id="KW-0863">Zinc-finger</keyword>